<proteinExistence type="predicted"/>
<evidence type="ECO:0000313" key="1">
    <source>
        <dbReference type="EMBL" id="EDU61763.1"/>
    </source>
</evidence>
<sequence>MHFFVLNYILILFRIAFYHVEVMPFCQIRNSANFNEIWL</sequence>
<gene>
    <name evidence="1" type="ORF">PROSTU_00300</name>
</gene>
<protein>
    <submittedName>
        <fullName evidence="1">Uncharacterized protein</fullName>
    </submittedName>
</protein>
<reference evidence="2" key="1">
    <citation type="submission" date="2008-04" db="EMBL/GenBank/DDBJ databases">
        <title>Draft genome sequence of Providencia stuartii (ATCC 25827).</title>
        <authorList>
            <person name="Sudarsanam P."/>
            <person name="Ley R."/>
            <person name="Guruge J."/>
            <person name="Turnbaugh P.J."/>
            <person name="Mahowald M."/>
            <person name="Liep D."/>
            <person name="Gordon J."/>
        </authorList>
    </citation>
    <scope>NUCLEOTIDE SEQUENCE [LARGE SCALE GENOMIC DNA]</scope>
    <source>
        <strain evidence="2">ATCC 25827</strain>
    </source>
</reference>
<comment type="caution">
    <text evidence="1">The sequence shown here is derived from an EMBL/GenBank/DDBJ whole genome shotgun (WGS) entry which is preliminary data.</text>
</comment>
<reference evidence="1 2" key="3">
    <citation type="submission" date="2008-05" db="EMBL/GenBank/DDBJ databases">
        <authorList>
            <person name="Fulton L."/>
            <person name="Clifton S."/>
            <person name="Fulton B."/>
            <person name="Xu J."/>
            <person name="Minx P."/>
            <person name="Pepin K.H."/>
            <person name="Johnson M."/>
            <person name="Thiruvilangam P."/>
            <person name="Bhonagiri V."/>
            <person name="Nash W.E."/>
            <person name="Mardis E.R."/>
            <person name="Wilson R.K."/>
        </authorList>
    </citation>
    <scope>NUCLEOTIDE SEQUENCE [LARGE SCALE GENOMIC DNA]</scope>
    <source>
        <strain evidence="1 2">ATCC 25827</strain>
    </source>
</reference>
<name>A0AA86Z0E6_PROST</name>
<dbReference type="Proteomes" id="UP000004506">
    <property type="component" value="Unassembled WGS sequence"/>
</dbReference>
<reference evidence="2" key="2">
    <citation type="submission" date="2008-04" db="EMBL/GenBank/DDBJ databases">
        <title>Draft genome sequence of Providencia stuartii(ATCC 25827).</title>
        <authorList>
            <person name="Sudarsanam P."/>
            <person name="Ley R."/>
            <person name="Guruge J."/>
            <person name="Turnbaugh P.J."/>
            <person name="Mahowald M."/>
            <person name="Liep D."/>
            <person name="Gordon J."/>
        </authorList>
    </citation>
    <scope>NUCLEOTIDE SEQUENCE [LARGE SCALE GENOMIC DNA]</scope>
    <source>
        <strain evidence="2">ATCC 25827</strain>
    </source>
</reference>
<evidence type="ECO:0000313" key="2">
    <source>
        <dbReference type="Proteomes" id="UP000004506"/>
    </source>
</evidence>
<dbReference type="EMBL" id="ABJD02000046">
    <property type="protein sequence ID" value="EDU61763.1"/>
    <property type="molecule type" value="Genomic_DNA"/>
</dbReference>
<organism evidence="1 2">
    <name type="scientific">Providencia stuartii ATCC 25827</name>
    <dbReference type="NCBI Taxonomy" id="471874"/>
    <lineage>
        <taxon>Bacteria</taxon>
        <taxon>Pseudomonadati</taxon>
        <taxon>Pseudomonadota</taxon>
        <taxon>Gammaproteobacteria</taxon>
        <taxon>Enterobacterales</taxon>
        <taxon>Morganellaceae</taxon>
        <taxon>Providencia</taxon>
    </lineage>
</organism>
<dbReference type="AlphaFoldDB" id="A0AA86Z0E6"/>
<accession>A0AA86Z0E6</accession>